<proteinExistence type="predicted"/>
<name>X1SIE1_9ZZZZ</name>
<evidence type="ECO:0000313" key="1">
    <source>
        <dbReference type="EMBL" id="GAI67524.1"/>
    </source>
</evidence>
<evidence type="ECO:0008006" key="2">
    <source>
        <dbReference type="Google" id="ProtNLM"/>
    </source>
</evidence>
<accession>X1SIE1</accession>
<dbReference type="EMBL" id="BARW01000665">
    <property type="protein sequence ID" value="GAI67524.1"/>
    <property type="molecule type" value="Genomic_DNA"/>
</dbReference>
<comment type="caution">
    <text evidence="1">The sequence shown here is derived from an EMBL/GenBank/DDBJ whole genome shotgun (WGS) entry which is preliminary data.</text>
</comment>
<dbReference type="AlphaFoldDB" id="X1SIE1"/>
<sequence>MKLYDRHKGLCRVSNLKHLVLTVPTVAHIDRAYVSWLRGCFRKLRRRQVFSRAWRGGVYTIETTYKADRGWHVHIHALIDGEYVPQSVIKAHWHDITGNAYIVSIQVARRAREVLKYVLKPSQELLARPWALREFLVAMHGSHLVSGWGRWYGVTADDDHGPWCCVFCGGLEFSRLVVPGSVNVSGIPLVRWDYGTCRWMLHG</sequence>
<reference evidence="1" key="1">
    <citation type="journal article" date="2014" name="Front. Microbiol.">
        <title>High frequency of phylogenetically diverse reductive dehalogenase-homologous genes in deep subseafloor sedimentary metagenomes.</title>
        <authorList>
            <person name="Kawai M."/>
            <person name="Futagami T."/>
            <person name="Toyoda A."/>
            <person name="Takaki Y."/>
            <person name="Nishi S."/>
            <person name="Hori S."/>
            <person name="Arai W."/>
            <person name="Tsubouchi T."/>
            <person name="Morono Y."/>
            <person name="Uchiyama I."/>
            <person name="Ito T."/>
            <person name="Fujiyama A."/>
            <person name="Inagaki F."/>
            <person name="Takami H."/>
        </authorList>
    </citation>
    <scope>NUCLEOTIDE SEQUENCE</scope>
    <source>
        <strain evidence="1">Expedition CK06-06</strain>
    </source>
</reference>
<organism evidence="1">
    <name type="scientific">marine sediment metagenome</name>
    <dbReference type="NCBI Taxonomy" id="412755"/>
    <lineage>
        <taxon>unclassified sequences</taxon>
        <taxon>metagenomes</taxon>
        <taxon>ecological metagenomes</taxon>
    </lineage>
</organism>
<protein>
    <recommendedName>
        <fullName evidence="2">Replication protein</fullName>
    </recommendedName>
</protein>
<gene>
    <name evidence="1" type="ORF">S12H4_02635</name>
</gene>